<dbReference type="InterPro" id="IPR036259">
    <property type="entry name" value="MFS_trans_sf"/>
</dbReference>
<feature type="transmembrane region" description="Helical" evidence="6">
    <location>
        <begin position="437"/>
        <end position="457"/>
    </location>
</feature>
<dbReference type="PROSITE" id="PS50850">
    <property type="entry name" value="MFS"/>
    <property type="match status" value="1"/>
</dbReference>
<feature type="transmembrane region" description="Helical" evidence="6">
    <location>
        <begin position="164"/>
        <end position="184"/>
    </location>
</feature>
<feature type="transmembrane region" description="Helical" evidence="6">
    <location>
        <begin position="190"/>
        <end position="211"/>
    </location>
</feature>
<dbReference type="PANTHER" id="PTHR23511:SF5">
    <property type="entry name" value="MAJOR FACILITATOR-TYPE TRANSPORTER HXNZ-RELATED"/>
    <property type="match status" value="1"/>
</dbReference>
<keyword evidence="8" id="KW-0762">Sugar transport</keyword>
<dbReference type="PANTHER" id="PTHR23511">
    <property type="entry name" value="SYNAPTIC VESICLE GLYCOPROTEIN 2"/>
    <property type="match status" value="1"/>
</dbReference>
<feature type="transmembrane region" description="Helical" evidence="6">
    <location>
        <begin position="132"/>
        <end position="152"/>
    </location>
</feature>
<feature type="transmembrane region" description="Helical" evidence="6">
    <location>
        <begin position="411"/>
        <end position="431"/>
    </location>
</feature>
<evidence type="ECO:0000256" key="4">
    <source>
        <dbReference type="ARBA" id="ARBA00022989"/>
    </source>
</evidence>
<keyword evidence="9" id="KW-1185">Reference proteome</keyword>
<dbReference type="OMA" id="LLWFIWM"/>
<feature type="transmembrane region" description="Helical" evidence="6">
    <location>
        <begin position="352"/>
        <end position="370"/>
    </location>
</feature>
<feature type="transmembrane region" description="Helical" evidence="6">
    <location>
        <begin position="105"/>
        <end position="126"/>
    </location>
</feature>
<proteinExistence type="predicted"/>
<dbReference type="Proteomes" id="UP000051952">
    <property type="component" value="Unassembled WGS sequence"/>
</dbReference>
<name>A0A0S4J3E6_BODSA</name>
<dbReference type="SUPFAM" id="SSF103473">
    <property type="entry name" value="MFS general substrate transporter"/>
    <property type="match status" value="1"/>
</dbReference>
<dbReference type="OrthoDB" id="6339427at2759"/>
<accession>A0A0S4J3E6</accession>
<evidence type="ECO:0000256" key="1">
    <source>
        <dbReference type="ARBA" id="ARBA00004141"/>
    </source>
</evidence>
<keyword evidence="3 6" id="KW-0812">Transmembrane</keyword>
<comment type="subcellular location">
    <subcellularLocation>
        <location evidence="1">Membrane</location>
        <topology evidence="1">Multi-pass membrane protein</topology>
    </subcellularLocation>
</comment>
<feature type="transmembrane region" description="Helical" evidence="6">
    <location>
        <begin position="73"/>
        <end position="93"/>
    </location>
</feature>
<evidence type="ECO:0000256" key="3">
    <source>
        <dbReference type="ARBA" id="ARBA00022692"/>
    </source>
</evidence>
<evidence type="ECO:0000256" key="6">
    <source>
        <dbReference type="SAM" id="Phobius"/>
    </source>
</evidence>
<organism evidence="8 9">
    <name type="scientific">Bodo saltans</name>
    <name type="common">Flagellated protozoan</name>
    <dbReference type="NCBI Taxonomy" id="75058"/>
    <lineage>
        <taxon>Eukaryota</taxon>
        <taxon>Discoba</taxon>
        <taxon>Euglenozoa</taxon>
        <taxon>Kinetoplastea</taxon>
        <taxon>Metakinetoplastina</taxon>
        <taxon>Eubodonida</taxon>
        <taxon>Bodonidae</taxon>
        <taxon>Bodo</taxon>
    </lineage>
</organism>
<feature type="transmembrane region" description="Helical" evidence="6">
    <location>
        <begin position="376"/>
        <end position="399"/>
    </location>
</feature>
<evidence type="ECO:0000259" key="7">
    <source>
        <dbReference type="PROSITE" id="PS50850"/>
    </source>
</evidence>
<dbReference type="GO" id="GO:0016020">
    <property type="term" value="C:membrane"/>
    <property type="evidence" value="ECO:0007669"/>
    <property type="project" value="UniProtKB-SubCell"/>
</dbReference>
<protein>
    <submittedName>
        <fullName evidence="8">Sugar transporter, putative</fullName>
    </submittedName>
</protein>
<sequence length="477" mass="51844">MQVNSPLLTAAKPIRSDEDQTLALDEAVLAVGIGWYHLRLLLLSGSIFALDAMQIQILTFVEDGVRSTFGLSSAMFSLGASAVFGGMFFGSIVAGRISDSKGRKFATLISTILITVGGAVVCTSPTFSVLVIGYFILGIGSGGLHPTAALFMEFMPTHRRLIGLILFTSFFTTGMMFECLVAYILQDYSWRWLTAASLSPVIIAMCALPIWDESPRFLVMHNRHEEAAAVFKKVARLNGTVDCLPPAFTVVISHSSGVHMPANEACEEPRQRGCISDLKVLFGTPQLRKLTIILFTVWTAASLGYYGLIMIVGQTKLGDMSVFASTAVVSSSEYPSFVAQYLLGTYIGRKKTFVVTSTLLVVLFPVIQAIKSTPAPLRLFVMYVTRFVVTTLFDLAWVFTPEAYPTEIRSFGYGMCSAMARISGILAPFVALPLYDVAPWGVVALFATVFAATAAVSSRLPFETKDRPLSEKVVVNE</sequence>
<evidence type="ECO:0000256" key="5">
    <source>
        <dbReference type="ARBA" id="ARBA00023136"/>
    </source>
</evidence>
<reference evidence="9" key="1">
    <citation type="submission" date="2015-09" db="EMBL/GenBank/DDBJ databases">
        <authorList>
            <consortium name="Pathogen Informatics"/>
        </authorList>
    </citation>
    <scope>NUCLEOTIDE SEQUENCE [LARGE SCALE GENOMIC DNA]</scope>
    <source>
        <strain evidence="9">Lake Konstanz</strain>
    </source>
</reference>
<dbReference type="AlphaFoldDB" id="A0A0S4J3E6"/>
<dbReference type="EMBL" id="CYKH01001210">
    <property type="protein sequence ID" value="CUG85893.1"/>
    <property type="molecule type" value="Genomic_DNA"/>
</dbReference>
<dbReference type="Pfam" id="PF00083">
    <property type="entry name" value="Sugar_tr"/>
    <property type="match status" value="1"/>
</dbReference>
<dbReference type="Gene3D" id="1.20.1250.20">
    <property type="entry name" value="MFS general substrate transporter like domains"/>
    <property type="match status" value="1"/>
</dbReference>
<evidence type="ECO:0000313" key="8">
    <source>
        <dbReference type="EMBL" id="CUG85893.1"/>
    </source>
</evidence>
<dbReference type="InterPro" id="IPR005828">
    <property type="entry name" value="MFS_sugar_transport-like"/>
</dbReference>
<keyword evidence="5 6" id="KW-0472">Membrane</keyword>
<evidence type="ECO:0000313" key="9">
    <source>
        <dbReference type="Proteomes" id="UP000051952"/>
    </source>
</evidence>
<gene>
    <name evidence="8" type="ORF">BSAL_91000</name>
</gene>
<keyword evidence="2" id="KW-0813">Transport</keyword>
<dbReference type="InterPro" id="IPR020846">
    <property type="entry name" value="MFS_dom"/>
</dbReference>
<keyword evidence="4 6" id="KW-1133">Transmembrane helix</keyword>
<feature type="domain" description="Major facilitator superfamily (MFS) profile" evidence="7">
    <location>
        <begin position="37"/>
        <end position="465"/>
    </location>
</feature>
<dbReference type="GO" id="GO:0022857">
    <property type="term" value="F:transmembrane transporter activity"/>
    <property type="evidence" value="ECO:0007669"/>
    <property type="project" value="InterPro"/>
</dbReference>
<feature type="transmembrane region" description="Helical" evidence="6">
    <location>
        <begin position="290"/>
        <end position="311"/>
    </location>
</feature>
<evidence type="ECO:0000256" key="2">
    <source>
        <dbReference type="ARBA" id="ARBA00022448"/>
    </source>
</evidence>
<dbReference type="VEuPathDB" id="TriTrypDB:BSAL_91000"/>